<evidence type="ECO:0000256" key="7">
    <source>
        <dbReference type="ARBA" id="ARBA00023163"/>
    </source>
</evidence>
<accession>A0A0C3PWZ6</accession>
<evidence type="ECO:0000313" key="13">
    <source>
        <dbReference type="Proteomes" id="UP000053257"/>
    </source>
</evidence>
<dbReference type="SMART" id="SM00355">
    <property type="entry name" value="ZnF_C2H2"/>
    <property type="match status" value="10"/>
</dbReference>
<feature type="region of interest" description="Disordered" evidence="10">
    <location>
        <begin position="373"/>
        <end position="396"/>
    </location>
</feature>
<keyword evidence="6" id="KW-0805">Transcription regulation</keyword>
<feature type="region of interest" description="Disordered" evidence="10">
    <location>
        <begin position="39"/>
        <end position="58"/>
    </location>
</feature>
<evidence type="ECO:0000256" key="3">
    <source>
        <dbReference type="ARBA" id="ARBA00022737"/>
    </source>
</evidence>
<dbReference type="STRING" id="745531.A0A0C3PWZ6"/>
<sequence length="491" mass="55203">MTASSTTTVVLGKRKTHSEDDKLSIRLESSPPALPIASECDADASYKQPSTSTAHSSRFRRERRFRCSHAGCLKAYSKPSRLAEHERSHTGDRPFTCATCDKSYLRESHLQAHSRTHLPASARPFACGDPTCEKRFWTSQHLRVHSKLHKGENPFKCAEALCDASFLKHHQLREHICSAHAPTGTKPYRCEHAGCDKSFLTNQKLRGHTKTHDDKRYACVHASCLSTSPTYFPTWTALQHHLRTAHPPVCGHPTCNSKTFKSQKGLRAHMRLHDENAVEDLVNDESDADTSLGEPPLKKRRGGHVGRDWVCDVEGCEKDFKSKKALNTHNKVIHLGRRDFVCPHETCKKAFGYKHLLQRHLGTCHGITAKKPAHNEDADAETSSSEDAPAPTNSSRLLDIDEITGKAYVDRARQKLSAPRTLLCPFPDLHGLTNTAEDNAHTDKRCEYVFTRSYDLRRHLRSEHGEEFRKDAVDAWVNHARACKGTPPVDE</sequence>
<evidence type="ECO:0000256" key="9">
    <source>
        <dbReference type="PROSITE-ProRule" id="PRU00042"/>
    </source>
</evidence>
<proteinExistence type="predicted"/>
<evidence type="ECO:0000259" key="11">
    <source>
        <dbReference type="PROSITE" id="PS50157"/>
    </source>
</evidence>
<keyword evidence="13" id="KW-1185">Reference proteome</keyword>
<dbReference type="GO" id="GO:0008270">
    <property type="term" value="F:zinc ion binding"/>
    <property type="evidence" value="ECO:0007669"/>
    <property type="project" value="UniProtKB-KW"/>
</dbReference>
<dbReference type="InterPro" id="IPR036236">
    <property type="entry name" value="Znf_C2H2_sf"/>
</dbReference>
<keyword evidence="7" id="KW-0804">Transcription</keyword>
<evidence type="ECO:0000256" key="5">
    <source>
        <dbReference type="ARBA" id="ARBA00022833"/>
    </source>
</evidence>
<feature type="compositionally biased region" description="Polar residues" evidence="10">
    <location>
        <begin position="47"/>
        <end position="56"/>
    </location>
</feature>
<dbReference type="FunFam" id="3.30.160.60:FF:000125">
    <property type="entry name" value="Putative zinc finger protein 143"/>
    <property type="match status" value="1"/>
</dbReference>
<feature type="compositionally biased region" description="Polar residues" evidence="10">
    <location>
        <begin position="381"/>
        <end position="396"/>
    </location>
</feature>
<feature type="domain" description="C2H2-type" evidence="11">
    <location>
        <begin position="188"/>
        <end position="217"/>
    </location>
</feature>
<keyword evidence="2" id="KW-0479">Metal-binding</keyword>
<dbReference type="PANTHER" id="PTHR46179:SF13">
    <property type="entry name" value="C2H2-TYPE DOMAIN-CONTAINING PROTEIN"/>
    <property type="match status" value="1"/>
</dbReference>
<dbReference type="FunFam" id="3.30.160.60:FF:000624">
    <property type="entry name" value="zinc finger protein 697"/>
    <property type="match status" value="1"/>
</dbReference>
<dbReference type="HOGENOM" id="CLU_002678_91_2_1"/>
<dbReference type="Pfam" id="PF13912">
    <property type="entry name" value="zf-C2H2_6"/>
    <property type="match status" value="2"/>
</dbReference>
<name>A0A0C3PWZ6_PHLG1</name>
<dbReference type="GO" id="GO:0000981">
    <property type="term" value="F:DNA-binding transcription factor activity, RNA polymerase II-specific"/>
    <property type="evidence" value="ECO:0007669"/>
    <property type="project" value="UniProtKB-ARBA"/>
</dbReference>
<dbReference type="GO" id="GO:0000978">
    <property type="term" value="F:RNA polymerase II cis-regulatory region sequence-specific DNA binding"/>
    <property type="evidence" value="ECO:0007669"/>
    <property type="project" value="UniProtKB-ARBA"/>
</dbReference>
<dbReference type="PROSITE" id="PS50157">
    <property type="entry name" value="ZINC_FINGER_C2H2_2"/>
    <property type="match status" value="7"/>
</dbReference>
<feature type="region of interest" description="Disordered" evidence="10">
    <location>
        <begin position="1"/>
        <end position="30"/>
    </location>
</feature>
<feature type="domain" description="C2H2-type" evidence="11">
    <location>
        <begin position="340"/>
        <end position="372"/>
    </location>
</feature>
<keyword evidence="4 9" id="KW-0863">Zinc-finger</keyword>
<dbReference type="AlphaFoldDB" id="A0A0C3PWZ6"/>
<keyword evidence="5" id="KW-0862">Zinc</keyword>
<evidence type="ECO:0000256" key="6">
    <source>
        <dbReference type="ARBA" id="ARBA00023015"/>
    </source>
</evidence>
<keyword evidence="8" id="KW-0539">Nucleus</keyword>
<evidence type="ECO:0000256" key="1">
    <source>
        <dbReference type="ARBA" id="ARBA00004123"/>
    </source>
</evidence>
<protein>
    <recommendedName>
        <fullName evidence="11">C2H2-type domain-containing protein</fullName>
    </recommendedName>
</protein>
<organism evidence="12 13">
    <name type="scientific">Phlebiopsis gigantea (strain 11061_1 CR5-6)</name>
    <name type="common">White-rot fungus</name>
    <name type="synonym">Peniophora gigantea</name>
    <dbReference type="NCBI Taxonomy" id="745531"/>
    <lineage>
        <taxon>Eukaryota</taxon>
        <taxon>Fungi</taxon>
        <taxon>Dikarya</taxon>
        <taxon>Basidiomycota</taxon>
        <taxon>Agaricomycotina</taxon>
        <taxon>Agaricomycetes</taxon>
        <taxon>Polyporales</taxon>
        <taxon>Phanerochaetaceae</taxon>
        <taxon>Phlebiopsis</taxon>
    </lineage>
</organism>
<dbReference type="OrthoDB" id="427030at2759"/>
<evidence type="ECO:0000313" key="12">
    <source>
        <dbReference type="EMBL" id="KIP12588.1"/>
    </source>
</evidence>
<dbReference type="PANTHER" id="PTHR46179">
    <property type="entry name" value="ZINC FINGER PROTEIN"/>
    <property type="match status" value="1"/>
</dbReference>
<dbReference type="Gene3D" id="3.30.160.60">
    <property type="entry name" value="Classic Zinc Finger"/>
    <property type="match status" value="7"/>
</dbReference>
<reference evidence="12 13" key="1">
    <citation type="journal article" date="2014" name="PLoS Genet.">
        <title>Analysis of the Phlebiopsis gigantea genome, transcriptome and secretome provides insight into its pioneer colonization strategies of wood.</title>
        <authorList>
            <person name="Hori C."/>
            <person name="Ishida T."/>
            <person name="Igarashi K."/>
            <person name="Samejima M."/>
            <person name="Suzuki H."/>
            <person name="Master E."/>
            <person name="Ferreira P."/>
            <person name="Ruiz-Duenas F.J."/>
            <person name="Held B."/>
            <person name="Canessa P."/>
            <person name="Larrondo L.F."/>
            <person name="Schmoll M."/>
            <person name="Druzhinina I.S."/>
            <person name="Kubicek C.P."/>
            <person name="Gaskell J.A."/>
            <person name="Kersten P."/>
            <person name="St John F."/>
            <person name="Glasner J."/>
            <person name="Sabat G."/>
            <person name="Splinter BonDurant S."/>
            <person name="Syed K."/>
            <person name="Yadav J."/>
            <person name="Mgbeahuruike A.C."/>
            <person name="Kovalchuk A."/>
            <person name="Asiegbu F.O."/>
            <person name="Lackner G."/>
            <person name="Hoffmeister D."/>
            <person name="Rencoret J."/>
            <person name="Gutierrez A."/>
            <person name="Sun H."/>
            <person name="Lindquist E."/>
            <person name="Barry K."/>
            <person name="Riley R."/>
            <person name="Grigoriev I.V."/>
            <person name="Henrissat B."/>
            <person name="Kues U."/>
            <person name="Berka R.M."/>
            <person name="Martinez A.T."/>
            <person name="Covert S.F."/>
            <person name="Blanchette R.A."/>
            <person name="Cullen D."/>
        </authorList>
    </citation>
    <scope>NUCLEOTIDE SEQUENCE [LARGE SCALE GENOMIC DNA]</scope>
    <source>
        <strain evidence="12 13">11061_1 CR5-6</strain>
    </source>
</reference>
<feature type="domain" description="C2H2-type" evidence="11">
    <location>
        <begin position="155"/>
        <end position="187"/>
    </location>
</feature>
<evidence type="ECO:0000256" key="10">
    <source>
        <dbReference type="SAM" id="MobiDB-lite"/>
    </source>
</evidence>
<dbReference type="PROSITE" id="PS00028">
    <property type="entry name" value="ZINC_FINGER_C2H2_1"/>
    <property type="match status" value="7"/>
</dbReference>
<dbReference type="Proteomes" id="UP000053257">
    <property type="component" value="Unassembled WGS sequence"/>
</dbReference>
<dbReference type="InterPro" id="IPR013087">
    <property type="entry name" value="Znf_C2H2_type"/>
</dbReference>
<evidence type="ECO:0000256" key="8">
    <source>
        <dbReference type="ARBA" id="ARBA00023242"/>
    </source>
</evidence>
<evidence type="ECO:0000256" key="2">
    <source>
        <dbReference type="ARBA" id="ARBA00022723"/>
    </source>
</evidence>
<dbReference type="EMBL" id="KN840439">
    <property type="protein sequence ID" value="KIP12588.1"/>
    <property type="molecule type" value="Genomic_DNA"/>
</dbReference>
<dbReference type="SUPFAM" id="SSF57667">
    <property type="entry name" value="beta-beta-alpha zinc fingers"/>
    <property type="match status" value="4"/>
</dbReference>
<gene>
    <name evidence="12" type="ORF">PHLGIDRAFT_61571</name>
</gene>
<dbReference type="Pfam" id="PF00096">
    <property type="entry name" value="zf-C2H2"/>
    <property type="match status" value="2"/>
</dbReference>
<feature type="domain" description="C2H2-type" evidence="11">
    <location>
        <begin position="309"/>
        <end position="339"/>
    </location>
</feature>
<feature type="region of interest" description="Disordered" evidence="10">
    <location>
        <begin position="283"/>
        <end position="304"/>
    </location>
</feature>
<feature type="domain" description="C2H2-type" evidence="11">
    <location>
        <begin position="65"/>
        <end position="94"/>
    </location>
</feature>
<keyword evidence="3" id="KW-0677">Repeat</keyword>
<comment type="subcellular location">
    <subcellularLocation>
        <location evidence="1">Nucleus</location>
    </subcellularLocation>
</comment>
<dbReference type="GO" id="GO:0005634">
    <property type="term" value="C:nucleus"/>
    <property type="evidence" value="ECO:0007669"/>
    <property type="project" value="UniProtKB-SubCell"/>
</dbReference>
<evidence type="ECO:0000256" key="4">
    <source>
        <dbReference type="ARBA" id="ARBA00022771"/>
    </source>
</evidence>
<dbReference type="InterPro" id="IPR051061">
    <property type="entry name" value="Zinc_finger_trans_reg"/>
</dbReference>
<feature type="domain" description="C2H2-type" evidence="11">
    <location>
        <begin position="125"/>
        <end position="154"/>
    </location>
</feature>
<feature type="domain" description="C2H2-type" evidence="11">
    <location>
        <begin position="95"/>
        <end position="117"/>
    </location>
</feature>